<evidence type="ECO:0000256" key="13">
    <source>
        <dbReference type="PIRSR" id="PIRSR001549-1"/>
    </source>
</evidence>
<keyword evidence="10" id="KW-0030">Aminoacyl-tRNA synthetase</keyword>
<keyword evidence="8" id="KW-0067">ATP-binding</keyword>
<dbReference type="RefSeq" id="WP_114580937.1">
    <property type="nucleotide sequence ID" value="NZ_QPMH01000003.1"/>
</dbReference>
<protein>
    <recommendedName>
        <fullName evidence="4 12">Histidine--tRNA ligase</fullName>
        <ecNumber evidence="3 12">6.1.1.21</ecNumber>
    </recommendedName>
</protein>
<dbReference type="EC" id="6.1.1.21" evidence="3 12"/>
<reference evidence="16 17" key="1">
    <citation type="submission" date="2018-07" db="EMBL/GenBank/DDBJ databases">
        <title>Venubactetium sediminum gen. nov., sp. nov., isolated from a marine solar saltern.</title>
        <authorList>
            <person name="Wang S."/>
        </authorList>
    </citation>
    <scope>NUCLEOTIDE SEQUENCE [LARGE SCALE GENOMIC DNA]</scope>
    <source>
        <strain evidence="16 17">WD2A32</strain>
    </source>
</reference>
<keyword evidence="17" id="KW-1185">Reference proteome</keyword>
<evidence type="ECO:0000256" key="14">
    <source>
        <dbReference type="SAM" id="MobiDB-lite"/>
    </source>
</evidence>
<evidence type="ECO:0000256" key="3">
    <source>
        <dbReference type="ARBA" id="ARBA00012815"/>
    </source>
</evidence>
<feature type="binding site" evidence="13">
    <location>
        <begin position="287"/>
        <end position="288"/>
    </location>
    <ligand>
        <name>L-histidine</name>
        <dbReference type="ChEBI" id="CHEBI:57595"/>
    </ligand>
</feature>
<dbReference type="InterPro" id="IPR041715">
    <property type="entry name" value="HisRS-like_core"/>
</dbReference>
<evidence type="ECO:0000256" key="12">
    <source>
        <dbReference type="NCBIfam" id="TIGR00442"/>
    </source>
</evidence>
<evidence type="ECO:0000256" key="8">
    <source>
        <dbReference type="ARBA" id="ARBA00022840"/>
    </source>
</evidence>
<evidence type="ECO:0000259" key="15">
    <source>
        <dbReference type="PROSITE" id="PS50862"/>
    </source>
</evidence>
<keyword evidence="6 16" id="KW-0436">Ligase</keyword>
<dbReference type="EMBL" id="QPMH01000003">
    <property type="protein sequence ID" value="RDD62986.1"/>
    <property type="molecule type" value="Genomic_DNA"/>
</dbReference>
<accession>A0A369TJB4</accession>
<dbReference type="NCBIfam" id="TIGR00442">
    <property type="entry name" value="hisS"/>
    <property type="match status" value="1"/>
</dbReference>
<feature type="binding site" evidence="13">
    <location>
        <position position="283"/>
    </location>
    <ligand>
        <name>L-histidine</name>
        <dbReference type="ChEBI" id="CHEBI:57595"/>
    </ligand>
</feature>
<organism evidence="16 17">
    <name type="scientific">Ferruginivarius sediminum</name>
    <dbReference type="NCBI Taxonomy" id="2661937"/>
    <lineage>
        <taxon>Bacteria</taxon>
        <taxon>Pseudomonadati</taxon>
        <taxon>Pseudomonadota</taxon>
        <taxon>Alphaproteobacteria</taxon>
        <taxon>Rhodospirillales</taxon>
        <taxon>Rhodospirillaceae</taxon>
        <taxon>Ferruginivarius</taxon>
    </lineage>
</organism>
<evidence type="ECO:0000256" key="11">
    <source>
        <dbReference type="ARBA" id="ARBA00047639"/>
    </source>
</evidence>
<dbReference type="Gene3D" id="3.30.930.10">
    <property type="entry name" value="Bira Bifunctional Protein, Domain 2"/>
    <property type="match status" value="1"/>
</dbReference>
<dbReference type="PANTHER" id="PTHR11476:SF7">
    <property type="entry name" value="HISTIDINE--TRNA LIGASE"/>
    <property type="match status" value="1"/>
</dbReference>
<evidence type="ECO:0000256" key="4">
    <source>
        <dbReference type="ARBA" id="ARBA00017399"/>
    </source>
</evidence>
<keyword evidence="9" id="KW-0648">Protein biosynthesis</keyword>
<dbReference type="Gene3D" id="3.40.50.800">
    <property type="entry name" value="Anticodon-binding domain"/>
    <property type="match status" value="1"/>
</dbReference>
<keyword evidence="7" id="KW-0547">Nucleotide-binding</keyword>
<dbReference type="InterPro" id="IPR015807">
    <property type="entry name" value="His-tRNA-ligase"/>
</dbReference>
<dbReference type="InterPro" id="IPR036621">
    <property type="entry name" value="Anticodon-bd_dom_sf"/>
</dbReference>
<dbReference type="Pfam" id="PF03129">
    <property type="entry name" value="HGTP_anticodon"/>
    <property type="match status" value="1"/>
</dbReference>
<feature type="region of interest" description="Disordered" evidence="14">
    <location>
        <begin position="424"/>
        <end position="452"/>
    </location>
</feature>
<dbReference type="GO" id="GO:0005737">
    <property type="term" value="C:cytoplasm"/>
    <property type="evidence" value="ECO:0007669"/>
    <property type="project" value="UniProtKB-UniRule"/>
</dbReference>
<feature type="binding site" evidence="13">
    <location>
        <position position="119"/>
    </location>
    <ligand>
        <name>L-histidine</name>
        <dbReference type="ChEBI" id="CHEBI:57595"/>
    </ligand>
</feature>
<dbReference type="SUPFAM" id="SSF55681">
    <property type="entry name" value="Class II aaRS and biotin synthetases"/>
    <property type="match status" value="1"/>
</dbReference>
<evidence type="ECO:0000256" key="2">
    <source>
        <dbReference type="ARBA" id="ARBA00011738"/>
    </source>
</evidence>
<dbReference type="Pfam" id="PF13393">
    <property type="entry name" value="tRNA-synt_His"/>
    <property type="match status" value="1"/>
</dbReference>
<evidence type="ECO:0000256" key="10">
    <source>
        <dbReference type="ARBA" id="ARBA00023146"/>
    </source>
</evidence>
<dbReference type="GO" id="GO:0004821">
    <property type="term" value="F:histidine-tRNA ligase activity"/>
    <property type="evidence" value="ECO:0007669"/>
    <property type="project" value="UniProtKB-UniRule"/>
</dbReference>
<comment type="subunit">
    <text evidence="2">Homodimer.</text>
</comment>
<dbReference type="Proteomes" id="UP000253941">
    <property type="component" value="Unassembled WGS sequence"/>
</dbReference>
<dbReference type="PANTHER" id="PTHR11476">
    <property type="entry name" value="HISTIDYL-TRNA SYNTHETASE"/>
    <property type="match status" value="1"/>
</dbReference>
<gene>
    <name evidence="16" type="ORF">DRB17_04215</name>
</gene>
<name>A0A369TJB4_9PROT</name>
<dbReference type="PIRSF" id="PIRSF001549">
    <property type="entry name" value="His-tRNA_synth"/>
    <property type="match status" value="1"/>
</dbReference>
<evidence type="ECO:0000313" key="16">
    <source>
        <dbReference type="EMBL" id="RDD62986.1"/>
    </source>
</evidence>
<proteinExistence type="inferred from homology"/>
<evidence type="ECO:0000256" key="7">
    <source>
        <dbReference type="ARBA" id="ARBA00022741"/>
    </source>
</evidence>
<feature type="binding site" evidence="13">
    <location>
        <position position="137"/>
    </location>
    <ligand>
        <name>L-histidine</name>
        <dbReference type="ChEBI" id="CHEBI:57595"/>
    </ligand>
</feature>
<dbReference type="AlphaFoldDB" id="A0A369TJB4"/>
<comment type="caution">
    <text evidence="16">The sequence shown here is derived from an EMBL/GenBank/DDBJ whole genome shotgun (WGS) entry which is preliminary data.</text>
</comment>
<keyword evidence="5" id="KW-0963">Cytoplasm</keyword>
<sequence length="452" mass="50342">MSAKKTIKPRAISGFPEWLPEIRIVEQQWMNEIRRIFESYGFCSIDPPSVEDIDVLTSKGGDTDKEIYALRRLQAEDGGDEARVALHYDLTVPLARYVAQHFNDLAFPFKRYQIQRAWRGERPQEGRFREFYQCDIDVVDVDNVALDFDAELPAVILEVLASLGLDRVSMHINNRKILQGFYEGLGIENVVETIRVVDKMDKIGPEGVAKMLVDDAGIDAATAQRCVELASIRSTDTSFAERVRALDVKSELLDEGLDELTFVLEHLASVTQEQAVADLAIARGFDYYTGTVYEGKLIDYPDYPSILSGGRYDDLVGSFLRRRLPGVGLSIGLTRIFAKLVKEGQIQPGPKCPTDVLVVQLPGVDRAVARDTGRHLRRRGFNVEVYHEAKKVGAQMKYADRKGIPYVCFPPGEPGALPEFKDMQSGEQTSVSLDAWSPSGSGGTFKARTVSA</sequence>
<dbReference type="InterPro" id="IPR004154">
    <property type="entry name" value="Anticodon-bd"/>
</dbReference>
<dbReference type="GO" id="GO:0005524">
    <property type="term" value="F:ATP binding"/>
    <property type="evidence" value="ECO:0007669"/>
    <property type="project" value="UniProtKB-KW"/>
</dbReference>
<dbReference type="InterPro" id="IPR045864">
    <property type="entry name" value="aa-tRNA-synth_II/BPL/LPL"/>
</dbReference>
<evidence type="ECO:0000313" key="17">
    <source>
        <dbReference type="Proteomes" id="UP000253941"/>
    </source>
</evidence>
<evidence type="ECO:0000256" key="6">
    <source>
        <dbReference type="ARBA" id="ARBA00022598"/>
    </source>
</evidence>
<dbReference type="CDD" id="cd00773">
    <property type="entry name" value="HisRS-like_core"/>
    <property type="match status" value="1"/>
</dbReference>
<evidence type="ECO:0000256" key="9">
    <source>
        <dbReference type="ARBA" id="ARBA00022917"/>
    </source>
</evidence>
<dbReference type="InterPro" id="IPR004516">
    <property type="entry name" value="HisRS/HisZ"/>
</dbReference>
<dbReference type="PROSITE" id="PS50862">
    <property type="entry name" value="AA_TRNA_LIGASE_II"/>
    <property type="match status" value="1"/>
</dbReference>
<feature type="binding site" evidence="13">
    <location>
        <begin position="89"/>
        <end position="91"/>
    </location>
    <ligand>
        <name>L-histidine</name>
        <dbReference type="ChEBI" id="CHEBI:57595"/>
    </ligand>
</feature>
<comment type="catalytic activity">
    <reaction evidence="11">
        <text>tRNA(His) + L-histidine + ATP = L-histidyl-tRNA(His) + AMP + diphosphate + H(+)</text>
        <dbReference type="Rhea" id="RHEA:17313"/>
        <dbReference type="Rhea" id="RHEA-COMP:9665"/>
        <dbReference type="Rhea" id="RHEA-COMP:9689"/>
        <dbReference type="ChEBI" id="CHEBI:15378"/>
        <dbReference type="ChEBI" id="CHEBI:30616"/>
        <dbReference type="ChEBI" id="CHEBI:33019"/>
        <dbReference type="ChEBI" id="CHEBI:57595"/>
        <dbReference type="ChEBI" id="CHEBI:78442"/>
        <dbReference type="ChEBI" id="CHEBI:78527"/>
        <dbReference type="ChEBI" id="CHEBI:456215"/>
        <dbReference type="EC" id="6.1.1.21"/>
    </reaction>
</comment>
<dbReference type="SUPFAM" id="SSF52954">
    <property type="entry name" value="Class II aaRS ABD-related"/>
    <property type="match status" value="1"/>
</dbReference>
<feature type="domain" description="Aminoacyl-transfer RNA synthetases class-II family profile" evidence="15">
    <location>
        <begin position="33"/>
        <end position="362"/>
    </location>
</feature>
<evidence type="ECO:0000256" key="1">
    <source>
        <dbReference type="ARBA" id="ARBA00008226"/>
    </source>
</evidence>
<dbReference type="GO" id="GO:0006427">
    <property type="term" value="P:histidyl-tRNA aminoacylation"/>
    <property type="evidence" value="ECO:0007669"/>
    <property type="project" value="UniProtKB-UniRule"/>
</dbReference>
<dbReference type="InterPro" id="IPR006195">
    <property type="entry name" value="aa-tRNA-synth_II"/>
</dbReference>
<evidence type="ECO:0000256" key="5">
    <source>
        <dbReference type="ARBA" id="ARBA00022490"/>
    </source>
</evidence>
<feature type="binding site" evidence="13">
    <location>
        <position position="133"/>
    </location>
    <ligand>
        <name>L-histidine</name>
        <dbReference type="ChEBI" id="CHEBI:57595"/>
    </ligand>
</feature>
<comment type="similarity">
    <text evidence="1">Belongs to the class-II aminoacyl-tRNA synthetase family.</text>
</comment>